<evidence type="ECO:0008006" key="4">
    <source>
        <dbReference type="Google" id="ProtNLM"/>
    </source>
</evidence>
<dbReference type="InterPro" id="IPR008969">
    <property type="entry name" value="CarboxyPept-like_regulatory"/>
</dbReference>
<feature type="chain" id="PRO_5028899508" description="Carboxypeptidase regulatory-like domain-containing protein" evidence="1">
    <location>
        <begin position="22"/>
        <end position="354"/>
    </location>
</feature>
<comment type="caution">
    <text evidence="2">The sequence shown here is derived from an EMBL/GenBank/DDBJ whole genome shotgun (WGS) entry which is preliminary data.</text>
</comment>
<dbReference type="RefSeq" id="WP_157458476.1">
    <property type="nucleotide sequence ID" value="NZ_WQLB01000006.1"/>
</dbReference>
<evidence type="ECO:0000313" key="3">
    <source>
        <dbReference type="Proteomes" id="UP000483286"/>
    </source>
</evidence>
<keyword evidence="1" id="KW-0732">Signal</keyword>
<protein>
    <recommendedName>
        <fullName evidence="4">Carboxypeptidase regulatory-like domain-containing protein</fullName>
    </recommendedName>
</protein>
<evidence type="ECO:0000313" key="2">
    <source>
        <dbReference type="EMBL" id="MVN86421.1"/>
    </source>
</evidence>
<gene>
    <name evidence="2" type="ORF">GO986_06540</name>
</gene>
<sequence>MSSLRPFVLSLAVLTTGLISAQTSSAPRTTSAPSLATQPSTLSGDWTGKLDWIDIAATFKVTGGQVSGTFVIGGQTYPVQGRWDAVKGSLLFSVQRAAGKANVALTLKNGQLVGTSVLGGQSDPVKLQRVAAAVSARPTPYVLTGVVKNSAGQPLAGVKVFADNTLYHNMNALATTDAQGHYRLELPREVGTWRAGAYVQRPYGGGIWESRLYADNAAAFSGDQGAIRNFTWRLTGTSEEGPLGGTVWVHPDWAGVDYDTNDVELTLTPVGPLLDGSVGKAVTWRLGDDYTRKDVPVGTYTLTARQISSTGQKRPMLVKSTYDSNKGHYAPSVTATFQNSAKYGILMELDIVLK</sequence>
<dbReference type="AlphaFoldDB" id="A0A7C9LQ44"/>
<reference evidence="2 3" key="1">
    <citation type="submission" date="2019-12" db="EMBL/GenBank/DDBJ databases">
        <title>Deinococcus sp. HMF7620 Genome sequencing and assembly.</title>
        <authorList>
            <person name="Kang H."/>
            <person name="Kim H."/>
            <person name="Joh K."/>
        </authorList>
    </citation>
    <scope>NUCLEOTIDE SEQUENCE [LARGE SCALE GENOMIC DNA]</scope>
    <source>
        <strain evidence="2 3">HMF7620</strain>
    </source>
</reference>
<evidence type="ECO:0000256" key="1">
    <source>
        <dbReference type="SAM" id="SignalP"/>
    </source>
</evidence>
<dbReference type="Gene3D" id="2.60.40.1120">
    <property type="entry name" value="Carboxypeptidase-like, regulatory domain"/>
    <property type="match status" value="1"/>
</dbReference>
<accession>A0A7C9LQ44</accession>
<dbReference type="SUPFAM" id="SSF49464">
    <property type="entry name" value="Carboxypeptidase regulatory domain-like"/>
    <property type="match status" value="1"/>
</dbReference>
<proteinExistence type="predicted"/>
<feature type="signal peptide" evidence="1">
    <location>
        <begin position="1"/>
        <end position="21"/>
    </location>
</feature>
<dbReference type="Proteomes" id="UP000483286">
    <property type="component" value="Unassembled WGS sequence"/>
</dbReference>
<name>A0A7C9LQ44_9DEIO</name>
<keyword evidence="3" id="KW-1185">Reference proteome</keyword>
<dbReference type="EMBL" id="WQLB01000006">
    <property type="protein sequence ID" value="MVN86421.1"/>
    <property type="molecule type" value="Genomic_DNA"/>
</dbReference>
<organism evidence="2 3">
    <name type="scientific">Deinococcus arboris</name>
    <dbReference type="NCBI Taxonomy" id="2682977"/>
    <lineage>
        <taxon>Bacteria</taxon>
        <taxon>Thermotogati</taxon>
        <taxon>Deinococcota</taxon>
        <taxon>Deinococci</taxon>
        <taxon>Deinococcales</taxon>
        <taxon>Deinococcaceae</taxon>
        <taxon>Deinococcus</taxon>
    </lineage>
</organism>